<evidence type="ECO:0000313" key="2">
    <source>
        <dbReference type="Proteomes" id="UP001054889"/>
    </source>
</evidence>
<dbReference type="AlphaFoldDB" id="A0AAV5D5S2"/>
<evidence type="ECO:0008006" key="3">
    <source>
        <dbReference type="Google" id="ProtNLM"/>
    </source>
</evidence>
<dbReference type="PANTHER" id="PTHR45707:SF70">
    <property type="entry name" value="PROTEIN KINASE DOMAIN-CONTAINING PROTEIN"/>
    <property type="match status" value="1"/>
</dbReference>
<dbReference type="Proteomes" id="UP001054889">
    <property type="component" value="Unassembled WGS sequence"/>
</dbReference>
<evidence type="ECO:0000313" key="1">
    <source>
        <dbReference type="EMBL" id="GJN06313.1"/>
    </source>
</evidence>
<reference evidence="1" key="1">
    <citation type="journal article" date="2018" name="DNA Res.">
        <title>Multiple hybrid de novo genome assembly of finger millet, an orphan allotetraploid crop.</title>
        <authorList>
            <person name="Hatakeyama M."/>
            <person name="Aluri S."/>
            <person name="Balachadran M.T."/>
            <person name="Sivarajan S.R."/>
            <person name="Patrignani A."/>
            <person name="Gruter S."/>
            <person name="Poveda L."/>
            <person name="Shimizu-Inatsugi R."/>
            <person name="Baeten J."/>
            <person name="Francoijs K.J."/>
            <person name="Nataraja K.N."/>
            <person name="Reddy Y.A.N."/>
            <person name="Phadnis S."/>
            <person name="Ravikumar R.L."/>
            <person name="Schlapbach R."/>
            <person name="Sreeman S.M."/>
            <person name="Shimizu K.K."/>
        </authorList>
    </citation>
    <scope>NUCLEOTIDE SEQUENCE</scope>
</reference>
<proteinExistence type="predicted"/>
<dbReference type="Gene3D" id="1.10.510.10">
    <property type="entry name" value="Transferase(Phosphotransferase) domain 1"/>
    <property type="match status" value="1"/>
</dbReference>
<sequence length="106" mass="12310">MHDSNTKFSAEVDCLKKVKHRNIVGLLGYCDETRDVVVQYKGKKVPTKQQERLLCFEYVSKGSLQDHIKGRMHLYYSSSSINEMICSSPVYSRKKKDAFLFCNFFS</sequence>
<dbReference type="PANTHER" id="PTHR45707">
    <property type="entry name" value="C2 CALCIUM/LIPID-BINDING PLANT PHOSPHORIBOSYLTRANSFERASE FAMILY PROTEIN"/>
    <property type="match status" value="1"/>
</dbReference>
<organism evidence="1 2">
    <name type="scientific">Eleusine coracana subsp. coracana</name>
    <dbReference type="NCBI Taxonomy" id="191504"/>
    <lineage>
        <taxon>Eukaryota</taxon>
        <taxon>Viridiplantae</taxon>
        <taxon>Streptophyta</taxon>
        <taxon>Embryophyta</taxon>
        <taxon>Tracheophyta</taxon>
        <taxon>Spermatophyta</taxon>
        <taxon>Magnoliopsida</taxon>
        <taxon>Liliopsida</taxon>
        <taxon>Poales</taxon>
        <taxon>Poaceae</taxon>
        <taxon>PACMAD clade</taxon>
        <taxon>Chloridoideae</taxon>
        <taxon>Cynodonteae</taxon>
        <taxon>Eleusininae</taxon>
        <taxon>Eleusine</taxon>
    </lineage>
</organism>
<dbReference type="SUPFAM" id="SSF56112">
    <property type="entry name" value="Protein kinase-like (PK-like)"/>
    <property type="match status" value="1"/>
</dbReference>
<protein>
    <recommendedName>
        <fullName evidence="3">Serine-threonine/tyrosine-protein kinase catalytic domain-containing protein</fullName>
    </recommendedName>
</protein>
<reference evidence="1" key="2">
    <citation type="submission" date="2021-12" db="EMBL/GenBank/DDBJ databases">
        <title>Resequencing data analysis of finger millet.</title>
        <authorList>
            <person name="Hatakeyama M."/>
            <person name="Aluri S."/>
            <person name="Balachadran M.T."/>
            <person name="Sivarajan S.R."/>
            <person name="Poveda L."/>
            <person name="Shimizu-Inatsugi R."/>
            <person name="Schlapbach R."/>
            <person name="Sreeman S.M."/>
            <person name="Shimizu K.K."/>
        </authorList>
    </citation>
    <scope>NUCLEOTIDE SEQUENCE</scope>
</reference>
<name>A0AAV5D5S2_ELECO</name>
<dbReference type="InterPro" id="IPR011009">
    <property type="entry name" value="Kinase-like_dom_sf"/>
</dbReference>
<gene>
    <name evidence="1" type="primary">ga24030</name>
    <name evidence="1" type="ORF">PR202_ga24030</name>
</gene>
<comment type="caution">
    <text evidence="1">The sequence shown here is derived from an EMBL/GenBank/DDBJ whole genome shotgun (WGS) entry which is preliminary data.</text>
</comment>
<accession>A0AAV5D5S2</accession>
<dbReference type="EMBL" id="BQKI01000012">
    <property type="protein sequence ID" value="GJN06313.1"/>
    <property type="molecule type" value="Genomic_DNA"/>
</dbReference>
<keyword evidence="2" id="KW-1185">Reference proteome</keyword>